<dbReference type="RefSeq" id="WP_093313211.1">
    <property type="nucleotide sequence ID" value="NZ_FNPV01000005.1"/>
</dbReference>
<evidence type="ECO:0000256" key="2">
    <source>
        <dbReference type="ARBA" id="ARBA00022553"/>
    </source>
</evidence>
<protein>
    <recommendedName>
        <fullName evidence="1">Stage 0 sporulation protein A homolog</fullName>
    </recommendedName>
</protein>
<dbReference type="PROSITE" id="PS50110">
    <property type="entry name" value="RESPONSE_REGULATORY"/>
    <property type="match status" value="1"/>
</dbReference>
<dbReference type="InterPro" id="IPR050595">
    <property type="entry name" value="Bact_response_regulator"/>
</dbReference>
<dbReference type="Proteomes" id="UP000199230">
    <property type="component" value="Unassembled WGS sequence"/>
</dbReference>
<keyword evidence="2 4" id="KW-0597">Phosphoprotein</keyword>
<dbReference type="PANTHER" id="PTHR44591:SF3">
    <property type="entry name" value="RESPONSE REGULATORY DOMAIN-CONTAINING PROTEIN"/>
    <property type="match status" value="1"/>
</dbReference>
<gene>
    <name evidence="6" type="ORF">SAMN05192546_105141</name>
</gene>
<dbReference type="GO" id="GO:0000160">
    <property type="term" value="P:phosphorelay signal transduction system"/>
    <property type="evidence" value="ECO:0007669"/>
    <property type="project" value="InterPro"/>
</dbReference>
<dbReference type="AlphaFoldDB" id="A0A1H3NIM6"/>
<organism evidence="6 7">
    <name type="scientific">Tindallia californiensis</name>
    <dbReference type="NCBI Taxonomy" id="159292"/>
    <lineage>
        <taxon>Bacteria</taxon>
        <taxon>Bacillati</taxon>
        <taxon>Bacillota</taxon>
        <taxon>Clostridia</taxon>
        <taxon>Peptostreptococcales</taxon>
        <taxon>Tindalliaceae</taxon>
        <taxon>Tindallia</taxon>
    </lineage>
</organism>
<dbReference type="Gene3D" id="3.40.50.2300">
    <property type="match status" value="1"/>
</dbReference>
<evidence type="ECO:0000313" key="7">
    <source>
        <dbReference type="Proteomes" id="UP000199230"/>
    </source>
</evidence>
<dbReference type="InterPro" id="IPR011006">
    <property type="entry name" value="CheY-like_superfamily"/>
</dbReference>
<dbReference type="SMART" id="SM00448">
    <property type="entry name" value="REC"/>
    <property type="match status" value="1"/>
</dbReference>
<accession>A0A1H3NIM6</accession>
<evidence type="ECO:0000256" key="1">
    <source>
        <dbReference type="ARBA" id="ARBA00018672"/>
    </source>
</evidence>
<dbReference type="PANTHER" id="PTHR44591">
    <property type="entry name" value="STRESS RESPONSE REGULATOR PROTEIN 1"/>
    <property type="match status" value="1"/>
</dbReference>
<keyword evidence="7" id="KW-1185">Reference proteome</keyword>
<dbReference type="InterPro" id="IPR001789">
    <property type="entry name" value="Sig_transdc_resp-reg_receiver"/>
</dbReference>
<evidence type="ECO:0000259" key="5">
    <source>
        <dbReference type="PROSITE" id="PS50110"/>
    </source>
</evidence>
<feature type="domain" description="Response regulatory" evidence="5">
    <location>
        <begin position="2"/>
        <end position="120"/>
    </location>
</feature>
<comment type="function">
    <text evidence="3">May play the central regulatory role in sporulation. It may be an element of the effector pathway responsible for the activation of sporulation genes in response to nutritional stress. Spo0A may act in concert with spo0H (a sigma factor) to control the expression of some genes that are critical to the sporulation process.</text>
</comment>
<dbReference type="EMBL" id="FNPV01000005">
    <property type="protein sequence ID" value="SDY88732.1"/>
    <property type="molecule type" value="Genomic_DNA"/>
</dbReference>
<name>A0A1H3NIM6_9FIRM</name>
<feature type="modified residue" description="4-aspartylphosphate" evidence="4">
    <location>
        <position position="53"/>
    </location>
</feature>
<evidence type="ECO:0000256" key="3">
    <source>
        <dbReference type="ARBA" id="ARBA00024867"/>
    </source>
</evidence>
<evidence type="ECO:0000256" key="4">
    <source>
        <dbReference type="PROSITE-ProRule" id="PRU00169"/>
    </source>
</evidence>
<sequence>MKILIIEDSALYRKIHAKLLNKVLPDAELIAAGDGWEGYQLFEKEEPDYILLDLLMPVMSGVDFLRLLRDKYPATKSKVVVLSADVQRVVKEEVMALGVLEFIHKPFTEDKALYLSEVIRRSRDVE</sequence>
<evidence type="ECO:0000313" key="6">
    <source>
        <dbReference type="EMBL" id="SDY88732.1"/>
    </source>
</evidence>
<dbReference type="OrthoDB" id="1681561at2"/>
<reference evidence="6 7" key="1">
    <citation type="submission" date="2016-10" db="EMBL/GenBank/DDBJ databases">
        <authorList>
            <person name="de Groot N.N."/>
        </authorList>
    </citation>
    <scope>NUCLEOTIDE SEQUENCE [LARGE SCALE GENOMIC DNA]</scope>
    <source>
        <strain evidence="6 7">APO</strain>
    </source>
</reference>
<proteinExistence type="predicted"/>
<dbReference type="STRING" id="159292.SAMN05192546_105141"/>
<dbReference type="SUPFAM" id="SSF52172">
    <property type="entry name" value="CheY-like"/>
    <property type="match status" value="1"/>
</dbReference>
<dbReference type="Pfam" id="PF00072">
    <property type="entry name" value="Response_reg"/>
    <property type="match status" value="1"/>
</dbReference>